<sequence>MTDRQTPQDDAVDELLAHVDDDLDTALDDALDIETGLAATIPSVPQAELIKAMRERAAALRQAASPRPPRPFGAMSAGGFGTSRVMGAPDGPFFSQQHLAMGGIGSQPAMAGAGTGGGDADHHRASYLANFEDDLFDITPNKNEPPVIGI</sequence>
<keyword evidence="2" id="KW-1185">Reference proteome</keyword>
<dbReference type="STRING" id="860235.AOZ06_38020"/>
<dbReference type="AlphaFoldDB" id="A0A0N7F4N1"/>
<dbReference type="EMBL" id="CP012752">
    <property type="protein sequence ID" value="ALG11895.1"/>
    <property type="molecule type" value="Genomic_DNA"/>
</dbReference>
<name>A0A0N7F4N1_9PSEU</name>
<proteinExistence type="predicted"/>
<evidence type="ECO:0000313" key="2">
    <source>
        <dbReference type="Proteomes" id="UP000063699"/>
    </source>
</evidence>
<dbReference type="KEGG" id="kphy:AOZ06_38020"/>
<reference evidence="1 2" key="1">
    <citation type="submission" date="2015-07" db="EMBL/GenBank/DDBJ databases">
        <title>Genome sequencing of Kibdelosporangium phytohabitans.</title>
        <authorList>
            <person name="Qin S."/>
            <person name="Xing K."/>
        </authorList>
    </citation>
    <scope>NUCLEOTIDE SEQUENCE [LARGE SCALE GENOMIC DNA]</scope>
    <source>
        <strain evidence="1 2">KLBMP1111</strain>
    </source>
</reference>
<protein>
    <submittedName>
        <fullName evidence="1">Uncharacterized protein</fullName>
    </submittedName>
</protein>
<gene>
    <name evidence="1" type="ORF">AOZ06_38020</name>
</gene>
<dbReference type="RefSeq" id="WP_054293791.1">
    <property type="nucleotide sequence ID" value="NZ_CP012752.1"/>
</dbReference>
<accession>A0A0N7F4N1</accession>
<organism evidence="1 2">
    <name type="scientific">Kibdelosporangium phytohabitans</name>
    <dbReference type="NCBI Taxonomy" id="860235"/>
    <lineage>
        <taxon>Bacteria</taxon>
        <taxon>Bacillati</taxon>
        <taxon>Actinomycetota</taxon>
        <taxon>Actinomycetes</taxon>
        <taxon>Pseudonocardiales</taxon>
        <taxon>Pseudonocardiaceae</taxon>
        <taxon>Kibdelosporangium</taxon>
    </lineage>
</organism>
<evidence type="ECO:0000313" key="1">
    <source>
        <dbReference type="EMBL" id="ALG11895.1"/>
    </source>
</evidence>
<dbReference type="Proteomes" id="UP000063699">
    <property type="component" value="Chromosome"/>
</dbReference>